<evidence type="ECO:0000313" key="3">
    <source>
        <dbReference type="EMBL" id="CAD7262042.1"/>
    </source>
</evidence>
<dbReference type="AlphaFoldDB" id="A0A7R9AWW2"/>
<accession>A0A7R9AWW2</accession>
<feature type="transmembrane region" description="Helical" evidence="2">
    <location>
        <begin position="236"/>
        <end position="255"/>
    </location>
</feature>
<organism evidence="3">
    <name type="scientific">Timema shepardi</name>
    <name type="common">Walking stick</name>
    <dbReference type="NCBI Taxonomy" id="629360"/>
    <lineage>
        <taxon>Eukaryota</taxon>
        <taxon>Metazoa</taxon>
        <taxon>Ecdysozoa</taxon>
        <taxon>Arthropoda</taxon>
        <taxon>Hexapoda</taxon>
        <taxon>Insecta</taxon>
        <taxon>Pterygota</taxon>
        <taxon>Neoptera</taxon>
        <taxon>Polyneoptera</taxon>
        <taxon>Phasmatodea</taxon>
        <taxon>Timematodea</taxon>
        <taxon>Timematoidea</taxon>
        <taxon>Timematidae</taxon>
        <taxon>Timema</taxon>
    </lineage>
</organism>
<sequence length="589" mass="63961">MYPLRGSVRVQCVFVTAIRSGDYYMFEELDDVDLDEEKDVPDSDVLNSTESKRCHSQQDSNDLDMSGPCRVLAASLLFPSAQFLSTAMKTDMEQAADLALAQPQPRSRTSTIAGVTATSDLQAAPRRSSVPLPPPRRQSSSFSTAQTRVTPPSPSLHSDYVSHQRLLLHLPLRSSALTVSCTLECSINNSAGYTVYPACALLTHLAVLGILCTLLTYLAVLGILCYPLDTSSSAGYTVYPACALLTYLAVLGILLEEFETNVAAELSALPASHPLSQSELLQRSNGPGLHSHNTLNSEAPSCTLVWSSYILLSSPLGVTRATDCLVARSIGGNTTCSYAEIWTEAQPLMSLCPQQQLEPSPAESKDSYESVEGRRVKPGDHKAPDHSPPSSDPGSVSELDRPTKPPGEFTEPLTKPLGESVDPSTKPPGESVDPSTKPPGESVDSSIKPPGESVDPSAKPPGESVDSSIKPPGESVDPSNKPPGECPELWLTTRYHGNVGNTCCPDEETNVWTKIWMYIKFIWAFLESAMVTITKYLNRNSRDYRYVVRMLALEKKMLKEDSDFGKGTRNGPSMVWQPLPSLLDHKKLM</sequence>
<keyword evidence="2" id="KW-1133">Transmembrane helix</keyword>
<feature type="region of interest" description="Disordered" evidence="1">
    <location>
        <begin position="35"/>
        <end position="63"/>
    </location>
</feature>
<keyword evidence="2" id="KW-0472">Membrane</keyword>
<keyword evidence="2" id="KW-0812">Transmembrane</keyword>
<protein>
    <submittedName>
        <fullName evidence="3">Uncharacterized protein</fullName>
    </submittedName>
</protein>
<evidence type="ECO:0000256" key="2">
    <source>
        <dbReference type="SAM" id="Phobius"/>
    </source>
</evidence>
<reference evidence="3" key="1">
    <citation type="submission" date="2020-11" db="EMBL/GenBank/DDBJ databases">
        <authorList>
            <person name="Tran Van P."/>
        </authorList>
    </citation>
    <scope>NUCLEOTIDE SEQUENCE</scope>
</reference>
<dbReference type="EMBL" id="OC002567">
    <property type="protein sequence ID" value="CAD7262042.1"/>
    <property type="molecule type" value="Genomic_DNA"/>
</dbReference>
<feature type="compositionally biased region" description="Polar residues" evidence="1">
    <location>
        <begin position="106"/>
        <end position="121"/>
    </location>
</feature>
<feature type="region of interest" description="Disordered" evidence="1">
    <location>
        <begin position="98"/>
        <end position="156"/>
    </location>
</feature>
<feature type="region of interest" description="Disordered" evidence="1">
    <location>
        <begin position="355"/>
        <end position="485"/>
    </location>
</feature>
<gene>
    <name evidence="3" type="ORF">TSIB3V08_LOCUS6161</name>
</gene>
<proteinExistence type="predicted"/>
<feature type="compositionally biased region" description="Basic and acidic residues" evidence="1">
    <location>
        <begin position="363"/>
        <end position="385"/>
    </location>
</feature>
<name>A0A7R9AWW2_TIMSH</name>
<feature type="transmembrane region" description="Helical" evidence="2">
    <location>
        <begin position="201"/>
        <end position="224"/>
    </location>
</feature>
<evidence type="ECO:0000256" key="1">
    <source>
        <dbReference type="SAM" id="MobiDB-lite"/>
    </source>
</evidence>